<dbReference type="Proteomes" id="UP000219993">
    <property type="component" value="Chromosome"/>
</dbReference>
<dbReference type="PANTHER" id="PTHR43877">
    <property type="entry name" value="AMINOALKYLPHOSPHONATE N-ACETYLTRANSFERASE-RELATED-RELATED"/>
    <property type="match status" value="1"/>
</dbReference>
<keyword evidence="5" id="KW-1185">Reference proteome</keyword>
<gene>
    <name evidence="4" type="ORF">BEI_0522</name>
</gene>
<dbReference type="InterPro" id="IPR050832">
    <property type="entry name" value="Bact_Acetyltransf"/>
</dbReference>
<feature type="domain" description="N-acetyltransferase" evidence="3">
    <location>
        <begin position="1"/>
        <end position="192"/>
    </location>
</feature>
<keyword evidence="2" id="KW-0012">Acyltransferase</keyword>
<protein>
    <recommendedName>
        <fullName evidence="3">N-acetyltransferase domain-containing protein</fullName>
    </recommendedName>
</protein>
<dbReference type="InterPro" id="IPR000182">
    <property type="entry name" value="GNAT_dom"/>
</dbReference>
<organism evidence="4 5">
    <name type="scientific">Halomonas beimenensis</name>
    <dbReference type="NCBI Taxonomy" id="475662"/>
    <lineage>
        <taxon>Bacteria</taxon>
        <taxon>Pseudomonadati</taxon>
        <taxon>Pseudomonadota</taxon>
        <taxon>Gammaproteobacteria</taxon>
        <taxon>Oceanospirillales</taxon>
        <taxon>Halomonadaceae</taxon>
        <taxon>Halomonas</taxon>
    </lineage>
</organism>
<accession>A0A291P3Q8</accession>
<dbReference type="Pfam" id="PF00583">
    <property type="entry name" value="Acetyltransf_1"/>
    <property type="match status" value="1"/>
</dbReference>
<dbReference type="KEGG" id="hbe:BEI_0522"/>
<reference evidence="4 5" key="1">
    <citation type="journal article" date="2017" name="Sci. Rep.">
        <title>Revealing the Saline Adaptation Strategies of the Halophilic Bacterium Halomonas beimenensis through High-throughput Omics and Transposon Mutagenesis Approaches.</title>
        <authorList>
            <person name="Chen Y.H."/>
            <person name="Lin S.S."/>
            <person name="Shyu Y.T."/>
        </authorList>
    </citation>
    <scope>NUCLEOTIDE SEQUENCE [LARGE SCALE GENOMIC DNA]</scope>
    <source>
        <strain evidence="4 5">NTU-111</strain>
    </source>
</reference>
<dbReference type="SUPFAM" id="SSF55729">
    <property type="entry name" value="Acyl-CoA N-acyltransferases (Nat)"/>
    <property type="match status" value="1"/>
</dbReference>
<dbReference type="AlphaFoldDB" id="A0A291P3Q8"/>
<dbReference type="OrthoDB" id="273614at2"/>
<dbReference type="RefSeq" id="WP_097788041.1">
    <property type="nucleotide sequence ID" value="NZ_BAAADT010000003.1"/>
</dbReference>
<dbReference type="GO" id="GO:0016747">
    <property type="term" value="F:acyltransferase activity, transferring groups other than amino-acyl groups"/>
    <property type="evidence" value="ECO:0007669"/>
    <property type="project" value="InterPro"/>
</dbReference>
<evidence type="ECO:0000256" key="1">
    <source>
        <dbReference type="ARBA" id="ARBA00022679"/>
    </source>
</evidence>
<evidence type="ECO:0000256" key="2">
    <source>
        <dbReference type="ARBA" id="ARBA00023315"/>
    </source>
</evidence>
<proteinExistence type="predicted"/>
<dbReference type="PROSITE" id="PS51186">
    <property type="entry name" value="GNAT"/>
    <property type="match status" value="1"/>
</dbReference>
<dbReference type="InterPro" id="IPR016181">
    <property type="entry name" value="Acyl_CoA_acyltransferase"/>
</dbReference>
<dbReference type="EMBL" id="CP021435">
    <property type="protein sequence ID" value="ATJ81509.1"/>
    <property type="molecule type" value="Genomic_DNA"/>
</dbReference>
<name>A0A291P3Q8_9GAMM</name>
<keyword evidence="1" id="KW-0808">Transferase</keyword>
<dbReference type="CDD" id="cd04301">
    <property type="entry name" value="NAT_SF"/>
    <property type="match status" value="1"/>
</dbReference>
<dbReference type="Gene3D" id="3.40.630.30">
    <property type="match status" value="1"/>
</dbReference>
<evidence type="ECO:0000313" key="5">
    <source>
        <dbReference type="Proteomes" id="UP000219993"/>
    </source>
</evidence>
<evidence type="ECO:0000259" key="3">
    <source>
        <dbReference type="PROSITE" id="PS51186"/>
    </source>
</evidence>
<evidence type="ECO:0000313" key="4">
    <source>
        <dbReference type="EMBL" id="ATJ81509.1"/>
    </source>
</evidence>
<sequence>MNVRDARKDDARDLAYLINLAGEGMPEYLWRRMAAEGESPMAVGIERAGREEGGFSYRHARVCVHRGRVLGMILDYRLPDPYDLAALADCPSVVRPLVRLEARVPGSWYINALATYPDARGKGVARLLMAQAEASAIAAGCETLSLIVASENRPARRLYDRQGFDEIASLPVIAYPGCRHGGEWQLMTRALDTG</sequence>